<dbReference type="InterPro" id="IPR001478">
    <property type="entry name" value="PDZ"/>
</dbReference>
<dbReference type="Gene3D" id="2.30.42.10">
    <property type="match status" value="1"/>
</dbReference>
<feature type="region of interest" description="Disordered" evidence="1">
    <location>
        <begin position="331"/>
        <end position="379"/>
    </location>
</feature>
<dbReference type="PANTHER" id="PTHR14102:SF12">
    <property type="entry name" value="CDNA SEQUENCE BC034090"/>
    <property type="match status" value="1"/>
</dbReference>
<dbReference type="EMBL" id="JAFDVH010000002">
    <property type="protein sequence ID" value="KAG7487814.1"/>
    <property type="molecule type" value="Genomic_DNA"/>
</dbReference>
<dbReference type="GO" id="GO:0005938">
    <property type="term" value="C:cell cortex"/>
    <property type="evidence" value="ECO:0007669"/>
    <property type="project" value="TreeGrafter"/>
</dbReference>
<feature type="compositionally biased region" description="Low complexity" evidence="1">
    <location>
        <begin position="50"/>
        <end position="66"/>
    </location>
</feature>
<organism evidence="3 4">
    <name type="scientific">Megalops atlanticus</name>
    <name type="common">Tarpon</name>
    <name type="synonym">Clupea gigantea</name>
    <dbReference type="NCBI Taxonomy" id="7932"/>
    <lineage>
        <taxon>Eukaryota</taxon>
        <taxon>Metazoa</taxon>
        <taxon>Chordata</taxon>
        <taxon>Craniata</taxon>
        <taxon>Vertebrata</taxon>
        <taxon>Euteleostomi</taxon>
        <taxon>Actinopterygii</taxon>
        <taxon>Neopterygii</taxon>
        <taxon>Teleostei</taxon>
        <taxon>Elopiformes</taxon>
        <taxon>Megalopidae</taxon>
        <taxon>Megalops</taxon>
    </lineage>
</organism>
<reference evidence="3" key="1">
    <citation type="submission" date="2021-01" db="EMBL/GenBank/DDBJ databases">
        <authorList>
            <person name="Zahm M."/>
            <person name="Roques C."/>
            <person name="Cabau C."/>
            <person name="Klopp C."/>
            <person name="Donnadieu C."/>
            <person name="Jouanno E."/>
            <person name="Lampietro C."/>
            <person name="Louis A."/>
            <person name="Herpin A."/>
            <person name="Echchiki A."/>
            <person name="Berthelot C."/>
            <person name="Parey E."/>
            <person name="Roest-Crollius H."/>
            <person name="Braasch I."/>
            <person name="Postlethwait J."/>
            <person name="Bobe J."/>
            <person name="Montfort J."/>
            <person name="Bouchez O."/>
            <person name="Begum T."/>
            <person name="Mejri S."/>
            <person name="Adams A."/>
            <person name="Chen W.-J."/>
            <person name="Guiguen Y."/>
        </authorList>
    </citation>
    <scope>NUCLEOTIDE SEQUENCE</scope>
    <source>
        <strain evidence="3">YG-15Mar2019-1</strain>
        <tissue evidence="3">Brain</tissue>
    </source>
</reference>
<feature type="compositionally biased region" description="Basic and acidic residues" evidence="1">
    <location>
        <begin position="83"/>
        <end position="98"/>
    </location>
</feature>
<dbReference type="Pfam" id="PF15737">
    <property type="entry name" value="DUF4685"/>
    <property type="match status" value="1"/>
</dbReference>
<dbReference type="GO" id="GO:0007163">
    <property type="term" value="P:establishment or maintenance of cell polarity"/>
    <property type="evidence" value="ECO:0007669"/>
    <property type="project" value="TreeGrafter"/>
</dbReference>
<protein>
    <recommendedName>
        <fullName evidence="2">PDZ domain-containing protein</fullName>
    </recommendedName>
</protein>
<dbReference type="PROSITE" id="PS50106">
    <property type="entry name" value="PDZ"/>
    <property type="match status" value="1"/>
</dbReference>
<sequence length="1184" mass="125534">MEEVAVAEGSDPLPDVLERAEPQPGRRPEATLHVTDEQQLRSPSPELSTPSSCSPGSPCAGGQPQQHCLPGSAVSALQSKVKALSERRAAGRERDDRGPAGQVPTQSPVVLVRGSGQATVIKRVSASVLASAVTAKWQSSSSDEEVEPHVQVHPYLSNHPLSGEQEVQAEVAGGDGCELGPIAGLAALSRELGEGASLENLSDCSTILQEEPPSKPWVPPKSFWKATRPETLPLNGDAPVAADRMASGMMLATGIPKKAWLAGGQGVRRELQRSDSLESHLRRCVQSETGLVAPLGGLWRADSWESVCSSGSSLSLAERVEMNRGILKQMLSKPKGKDPEGPLGLGSEQQDTSECNGRGLTSLNDSDWDSGISLQDSEHSQSVGSRAFVFSEDLPLSPRHEQAKRLLERARMKARSYPLKADHTILPVQRDNPEALSRAAAAPLRKAPLPGKEGAAAASGNLSDSSSGDSVCGPRRRHGQSPTRVRFEDESEKDAEPSLSAYVNGKKEGETGAAGTAGEAGHAPDGAPQWSKKTRRTQECGVANGGSHNKATGQEAVSRKCNSCGTFLEGGNAPHLNSNANCQPPQTASADWESQGKLIPCWVTPAHPSRTVRTERIKETYIGEVVPTEDPDSSVAHCGLAGETENGSSGERASTLGKLKRKSRKGDGRQEVGLSPYARTVAGSGYHSVSALQETSPCRPDPNGAELGLSHGGAVLPPNPYATEQSGHRPASPPRDGTPAPPLVEPSGHHQIKDAPSGSSNPLPKKSALKSGPKNRPSGQRVVKLMPSPQYRLIHLDTLEDACVLEPGGGALEPPRDPDALRQCLEEQLCAVLSYDEDSPSLMKPCPLGLSAGACPAPCIRPSSLKYSAARAADHAAGDPWDAASTEPAVGQYHQVNGELCHDPVSTCSVPAPRCAGDGRIRGPLRAEHLREDSPEPGHGPEPHKRVVFEGIDQREGRPKLSLRRFFSAIGLNSVGKQTQGRSSSMEQLSFSPKHGSASPSPTHRHCGQLKKAPSLQSLRMGSPFAQLRKASSVQSLQVPKRKGDRSSAYMPGEQPCSPAQSRGLQRALSVEDVSSPSAVRSVGRVAQAFPDGTLLLELRRPPNGPFGFLISRGKGRPDSGVYVEEMGDRSTQKLYAGLLGIGDEILEVNGEKVAGLTLDQVTRLMTQDCTASIRVLRHRRALR</sequence>
<feature type="compositionally biased region" description="Polar residues" evidence="1">
    <location>
        <begin position="976"/>
        <end position="991"/>
    </location>
</feature>
<evidence type="ECO:0000259" key="2">
    <source>
        <dbReference type="PROSITE" id="PS50106"/>
    </source>
</evidence>
<feature type="compositionally biased region" description="Polar residues" evidence="1">
    <location>
        <begin position="40"/>
        <end position="49"/>
    </location>
</feature>
<feature type="domain" description="PDZ" evidence="2">
    <location>
        <begin position="1096"/>
        <end position="1166"/>
    </location>
</feature>
<feature type="compositionally biased region" description="Low complexity" evidence="1">
    <location>
        <begin position="511"/>
        <end position="521"/>
    </location>
</feature>
<proteinExistence type="predicted"/>
<dbReference type="OrthoDB" id="10058001at2759"/>
<dbReference type="InterPro" id="IPR051741">
    <property type="entry name" value="PAR6_homolog"/>
</dbReference>
<dbReference type="InterPro" id="IPR032756">
    <property type="entry name" value="DUF4685"/>
</dbReference>
<feature type="region of interest" description="Disordered" evidence="1">
    <location>
        <begin position="691"/>
        <end position="783"/>
    </location>
</feature>
<feature type="region of interest" description="Disordered" evidence="1">
    <location>
        <begin position="1028"/>
        <end position="1066"/>
    </location>
</feature>
<dbReference type="AlphaFoldDB" id="A0A9D3QHW9"/>
<evidence type="ECO:0000313" key="4">
    <source>
        <dbReference type="Proteomes" id="UP001046870"/>
    </source>
</evidence>
<dbReference type="GO" id="GO:0016324">
    <property type="term" value="C:apical plasma membrane"/>
    <property type="evidence" value="ECO:0007669"/>
    <property type="project" value="TreeGrafter"/>
</dbReference>
<dbReference type="InterPro" id="IPR036034">
    <property type="entry name" value="PDZ_sf"/>
</dbReference>
<feature type="region of interest" description="Disordered" evidence="1">
    <location>
        <begin position="1"/>
        <end position="106"/>
    </location>
</feature>
<feature type="compositionally biased region" description="Low complexity" evidence="1">
    <location>
        <begin position="443"/>
        <end position="470"/>
    </location>
</feature>
<dbReference type="SMART" id="SM00228">
    <property type="entry name" value="PDZ"/>
    <property type="match status" value="1"/>
</dbReference>
<feature type="region of interest" description="Disordered" evidence="1">
    <location>
        <begin position="627"/>
        <end position="679"/>
    </location>
</feature>
<dbReference type="GO" id="GO:0007098">
    <property type="term" value="P:centrosome cycle"/>
    <property type="evidence" value="ECO:0007669"/>
    <property type="project" value="TreeGrafter"/>
</dbReference>
<dbReference type="FunFam" id="2.30.42.10:FF:000215">
    <property type="entry name" value="uncharacterized protein KIAA1614 homolog"/>
    <property type="match status" value="1"/>
</dbReference>
<feature type="region of interest" description="Disordered" evidence="1">
    <location>
        <begin position="976"/>
        <end position="1010"/>
    </location>
</feature>
<gene>
    <name evidence="3" type="ORF">MATL_G00027540</name>
</gene>
<dbReference type="PANTHER" id="PTHR14102">
    <property type="entry name" value="PAR-6-RELATED"/>
    <property type="match status" value="1"/>
</dbReference>
<dbReference type="GO" id="GO:0005634">
    <property type="term" value="C:nucleus"/>
    <property type="evidence" value="ECO:0007669"/>
    <property type="project" value="TreeGrafter"/>
</dbReference>
<comment type="caution">
    <text evidence="3">The sequence shown here is derived from an EMBL/GenBank/DDBJ whole genome shotgun (WGS) entry which is preliminary data.</text>
</comment>
<evidence type="ECO:0000256" key="1">
    <source>
        <dbReference type="SAM" id="MobiDB-lite"/>
    </source>
</evidence>
<feature type="region of interest" description="Disordered" evidence="1">
    <location>
        <begin position="443"/>
        <end position="554"/>
    </location>
</feature>
<feature type="compositionally biased region" description="Polar residues" evidence="1">
    <location>
        <begin position="347"/>
        <end position="365"/>
    </location>
</feature>
<dbReference type="Proteomes" id="UP001046870">
    <property type="component" value="Chromosome 2"/>
</dbReference>
<dbReference type="GO" id="GO:0060341">
    <property type="term" value="P:regulation of cellular localization"/>
    <property type="evidence" value="ECO:0007669"/>
    <property type="project" value="TreeGrafter"/>
</dbReference>
<dbReference type="Pfam" id="PF00595">
    <property type="entry name" value="PDZ"/>
    <property type="match status" value="1"/>
</dbReference>
<name>A0A9D3QHW9_MEGAT</name>
<keyword evidence="4" id="KW-1185">Reference proteome</keyword>
<feature type="compositionally biased region" description="Basic and acidic residues" evidence="1">
    <location>
        <begin position="16"/>
        <end position="39"/>
    </location>
</feature>
<evidence type="ECO:0000313" key="3">
    <source>
        <dbReference type="EMBL" id="KAG7487814.1"/>
    </source>
</evidence>
<accession>A0A9D3QHW9</accession>
<dbReference type="SUPFAM" id="SSF50156">
    <property type="entry name" value="PDZ domain-like"/>
    <property type="match status" value="1"/>
</dbReference>